<name>A0A368KYA3_9BURK</name>
<sequence>MDENLLKEFAKKDGAAADVIAKAEAALQWPLPTDYKEFLEKANGGEGFIGENYLILWTAEELAQFNNEYEVQDYAPGLVLFGSDGGGEGYAFDARTTPAPIVQVPFIGMDLMYARQMAGSFSEFVSKLAEKS</sequence>
<evidence type="ECO:0000313" key="3">
    <source>
        <dbReference type="Proteomes" id="UP000252357"/>
    </source>
</evidence>
<feature type="domain" description="Knr4/Smi1-like" evidence="1">
    <location>
        <begin position="14"/>
        <end position="127"/>
    </location>
</feature>
<dbReference type="SMART" id="SM00860">
    <property type="entry name" value="SMI1_KNR4"/>
    <property type="match status" value="1"/>
</dbReference>
<dbReference type="RefSeq" id="WP_114403745.1">
    <property type="nucleotide sequence ID" value="NZ_QPGB01000011.1"/>
</dbReference>
<dbReference type="EMBL" id="QPGB01000011">
    <property type="protein sequence ID" value="RCS56437.1"/>
    <property type="molecule type" value="Genomic_DNA"/>
</dbReference>
<reference evidence="2 3" key="1">
    <citation type="journal article" date="2018" name="Int. J. Syst. Evol. Microbiol.">
        <title>Parvibium lacunae gen. nov., sp. nov., a new member of the family Alcaligenaceae isolated from a freshwater pond.</title>
        <authorList>
            <person name="Chen W.M."/>
            <person name="Xie P.B."/>
            <person name="Hsu M.Y."/>
            <person name="Sheu S.Y."/>
        </authorList>
    </citation>
    <scope>NUCLEOTIDE SEQUENCE [LARGE SCALE GENOMIC DNA]</scope>
    <source>
        <strain evidence="2 3">KMB9</strain>
    </source>
</reference>
<dbReference type="Pfam" id="PF09346">
    <property type="entry name" value="SMI1_KNR4"/>
    <property type="match status" value="1"/>
</dbReference>
<gene>
    <name evidence="2" type="ORF">DU000_12460</name>
</gene>
<dbReference type="Gene3D" id="3.40.1580.10">
    <property type="entry name" value="SMI1/KNR4-like"/>
    <property type="match status" value="1"/>
</dbReference>
<accession>A0A368KYA3</accession>
<comment type="caution">
    <text evidence="2">The sequence shown here is derived from an EMBL/GenBank/DDBJ whole genome shotgun (WGS) entry which is preliminary data.</text>
</comment>
<organism evidence="2 3">
    <name type="scientific">Parvibium lacunae</name>
    <dbReference type="NCBI Taxonomy" id="1888893"/>
    <lineage>
        <taxon>Bacteria</taxon>
        <taxon>Pseudomonadati</taxon>
        <taxon>Pseudomonadota</taxon>
        <taxon>Betaproteobacteria</taxon>
        <taxon>Burkholderiales</taxon>
        <taxon>Alcaligenaceae</taxon>
        <taxon>Parvibium</taxon>
    </lineage>
</organism>
<dbReference type="Proteomes" id="UP000252357">
    <property type="component" value="Unassembled WGS sequence"/>
</dbReference>
<protein>
    <submittedName>
        <fullName evidence="2">SMI1/KNR4 family protein</fullName>
    </submittedName>
</protein>
<evidence type="ECO:0000313" key="2">
    <source>
        <dbReference type="EMBL" id="RCS56437.1"/>
    </source>
</evidence>
<dbReference type="AlphaFoldDB" id="A0A368KYA3"/>
<keyword evidence="3" id="KW-1185">Reference proteome</keyword>
<evidence type="ECO:0000259" key="1">
    <source>
        <dbReference type="SMART" id="SM00860"/>
    </source>
</evidence>
<dbReference type="SUPFAM" id="SSF160631">
    <property type="entry name" value="SMI1/KNR4-like"/>
    <property type="match status" value="1"/>
</dbReference>
<proteinExistence type="predicted"/>
<dbReference type="InterPro" id="IPR037883">
    <property type="entry name" value="Knr4/Smi1-like_sf"/>
</dbReference>
<dbReference type="OrthoDB" id="8758295at2"/>
<dbReference type="InterPro" id="IPR018958">
    <property type="entry name" value="Knr4/Smi1-like_dom"/>
</dbReference>